<dbReference type="EMBL" id="BGZK01000176">
    <property type="protein sequence ID" value="GBP26095.1"/>
    <property type="molecule type" value="Genomic_DNA"/>
</dbReference>
<protein>
    <submittedName>
        <fullName evidence="1">Uncharacterized protein</fullName>
    </submittedName>
</protein>
<name>A0A4C1UI44_EUMVA</name>
<dbReference type="AlphaFoldDB" id="A0A4C1UI44"/>
<evidence type="ECO:0000313" key="1">
    <source>
        <dbReference type="EMBL" id="GBP26095.1"/>
    </source>
</evidence>
<organism evidence="1 2">
    <name type="scientific">Eumeta variegata</name>
    <name type="common">Bagworm moth</name>
    <name type="synonym">Eumeta japonica</name>
    <dbReference type="NCBI Taxonomy" id="151549"/>
    <lineage>
        <taxon>Eukaryota</taxon>
        <taxon>Metazoa</taxon>
        <taxon>Ecdysozoa</taxon>
        <taxon>Arthropoda</taxon>
        <taxon>Hexapoda</taxon>
        <taxon>Insecta</taxon>
        <taxon>Pterygota</taxon>
        <taxon>Neoptera</taxon>
        <taxon>Endopterygota</taxon>
        <taxon>Lepidoptera</taxon>
        <taxon>Glossata</taxon>
        <taxon>Ditrysia</taxon>
        <taxon>Tineoidea</taxon>
        <taxon>Psychidae</taxon>
        <taxon>Oiketicinae</taxon>
        <taxon>Eumeta</taxon>
    </lineage>
</organism>
<comment type="caution">
    <text evidence="1">The sequence shown here is derived from an EMBL/GenBank/DDBJ whole genome shotgun (WGS) entry which is preliminary data.</text>
</comment>
<accession>A0A4C1UI44</accession>
<dbReference type="Proteomes" id="UP000299102">
    <property type="component" value="Unassembled WGS sequence"/>
</dbReference>
<evidence type="ECO:0000313" key="2">
    <source>
        <dbReference type="Proteomes" id="UP000299102"/>
    </source>
</evidence>
<proteinExistence type="predicted"/>
<gene>
    <name evidence="1" type="ORF">EVAR_15108_1</name>
</gene>
<sequence length="113" mass="12113">MNSVQGCALGYEADCGLSCPGSHLVFSSNASAACDYEVGRIAFQMVLCDNIGEAVSRCSGEQARISRTRPCCLIGHCARHHYQISRSISKALNIRKKKKLKPGLDSSSTSLCS</sequence>
<keyword evidence="2" id="KW-1185">Reference proteome</keyword>
<reference evidence="1 2" key="1">
    <citation type="journal article" date="2019" name="Commun. Biol.">
        <title>The bagworm genome reveals a unique fibroin gene that provides high tensile strength.</title>
        <authorList>
            <person name="Kono N."/>
            <person name="Nakamura H."/>
            <person name="Ohtoshi R."/>
            <person name="Tomita M."/>
            <person name="Numata K."/>
            <person name="Arakawa K."/>
        </authorList>
    </citation>
    <scope>NUCLEOTIDE SEQUENCE [LARGE SCALE GENOMIC DNA]</scope>
</reference>